<evidence type="ECO:0000256" key="13">
    <source>
        <dbReference type="ARBA" id="ARBA00025046"/>
    </source>
</evidence>
<dbReference type="Gene3D" id="3.50.30.40">
    <property type="entry name" value="Ribonuclease E inhibitor RraA/RraA-like"/>
    <property type="match status" value="1"/>
</dbReference>
<dbReference type="GO" id="GO:0008948">
    <property type="term" value="F:oxaloacetate decarboxylase activity"/>
    <property type="evidence" value="ECO:0007669"/>
    <property type="project" value="UniProtKB-EC"/>
</dbReference>
<protein>
    <recommendedName>
        <fullName evidence="9">Putative 4-hydroxy-4-methyl-2-oxoglutarate aldolase</fullName>
        <ecNumber evidence="8">4.1.1.112</ecNumber>
        <ecNumber evidence="7">4.1.3.17</ecNumber>
    </recommendedName>
    <alternativeName>
        <fullName evidence="15">Oxaloacetate decarboxylase</fullName>
    </alternativeName>
    <alternativeName>
        <fullName evidence="14">RraA-like protein</fullName>
    </alternativeName>
</protein>
<evidence type="ECO:0000256" key="17">
    <source>
        <dbReference type="ARBA" id="ARBA00061585"/>
    </source>
</evidence>
<dbReference type="AlphaFoldDB" id="A0A543AN30"/>
<name>A0A543AN30_9MICC</name>
<evidence type="ECO:0000256" key="11">
    <source>
        <dbReference type="ARBA" id="ARBA00022842"/>
    </source>
</evidence>
<dbReference type="GO" id="GO:0019336">
    <property type="term" value="P:phenol-containing compound catabolic process"/>
    <property type="evidence" value="ECO:0007669"/>
    <property type="project" value="UniProtKB-ARBA"/>
</dbReference>
<dbReference type="PANTHER" id="PTHR33254:SF16">
    <property type="entry name" value="BLR3842 PROTEIN"/>
    <property type="match status" value="1"/>
</dbReference>
<evidence type="ECO:0000256" key="16">
    <source>
        <dbReference type="ARBA" id="ARBA00047973"/>
    </source>
</evidence>
<comment type="subunit">
    <text evidence="6">Homohexamer.</text>
</comment>
<dbReference type="GO" id="GO:0046872">
    <property type="term" value="F:metal ion binding"/>
    <property type="evidence" value="ECO:0007669"/>
    <property type="project" value="UniProtKB-KW"/>
</dbReference>
<dbReference type="PANTHER" id="PTHR33254">
    <property type="entry name" value="4-HYDROXY-4-METHYL-2-OXOGLUTARATE ALDOLASE 3-RELATED"/>
    <property type="match status" value="1"/>
</dbReference>
<dbReference type="CDD" id="cd16841">
    <property type="entry name" value="RraA_family"/>
    <property type="match status" value="1"/>
</dbReference>
<feature type="binding site" evidence="18">
    <location>
        <position position="120"/>
    </location>
    <ligand>
        <name>Mg(2+)</name>
        <dbReference type="ChEBI" id="CHEBI:18420"/>
    </ligand>
</feature>
<evidence type="ECO:0000256" key="7">
    <source>
        <dbReference type="ARBA" id="ARBA00012213"/>
    </source>
</evidence>
<evidence type="ECO:0000256" key="14">
    <source>
        <dbReference type="ARBA" id="ARBA00030169"/>
    </source>
</evidence>
<evidence type="ECO:0000256" key="2">
    <source>
        <dbReference type="ARBA" id="ARBA00001946"/>
    </source>
</evidence>
<comment type="cofactor">
    <cofactor evidence="3">
        <name>a divalent metal cation</name>
        <dbReference type="ChEBI" id="CHEBI:60240"/>
    </cofactor>
</comment>
<comment type="similarity">
    <text evidence="4">Belongs to the class II aldolase/RraA-like family.</text>
</comment>
<reference evidence="19 20" key="1">
    <citation type="submission" date="2019-06" db="EMBL/GenBank/DDBJ databases">
        <title>Sequencing the genomes of 1000 actinobacteria strains.</title>
        <authorList>
            <person name="Klenk H.-P."/>
        </authorList>
    </citation>
    <scope>NUCLEOTIDE SEQUENCE [LARGE SCALE GENOMIC DNA]</scope>
    <source>
        <strain evidence="19 20">DSM 24083</strain>
    </source>
</reference>
<comment type="catalytic activity">
    <reaction evidence="16">
        <text>oxaloacetate + H(+) = pyruvate + CO2</text>
        <dbReference type="Rhea" id="RHEA:15641"/>
        <dbReference type="ChEBI" id="CHEBI:15361"/>
        <dbReference type="ChEBI" id="CHEBI:15378"/>
        <dbReference type="ChEBI" id="CHEBI:16452"/>
        <dbReference type="ChEBI" id="CHEBI:16526"/>
        <dbReference type="EC" id="4.1.1.112"/>
    </reaction>
</comment>
<keyword evidence="20" id="KW-1185">Reference proteome</keyword>
<keyword evidence="12" id="KW-0456">Lyase</keyword>
<dbReference type="InterPro" id="IPR005493">
    <property type="entry name" value="RraA/RraA-like"/>
</dbReference>
<evidence type="ECO:0000256" key="5">
    <source>
        <dbReference type="ARBA" id="ARBA00011233"/>
    </source>
</evidence>
<dbReference type="FunFam" id="3.50.30.40:FF:000002">
    <property type="entry name" value="4-carboxy-4-hydroxy-2-oxoadipate aldolase/oxaloacetate decarboxylase"/>
    <property type="match status" value="1"/>
</dbReference>
<evidence type="ECO:0000256" key="4">
    <source>
        <dbReference type="ARBA" id="ARBA00008621"/>
    </source>
</evidence>
<dbReference type="GO" id="GO:0032787">
    <property type="term" value="P:monocarboxylic acid metabolic process"/>
    <property type="evidence" value="ECO:0007669"/>
    <property type="project" value="UniProtKB-ARBA"/>
</dbReference>
<proteinExistence type="inferred from homology"/>
<organism evidence="19 20">
    <name type="scientific">Enteractinococcus coprophilus</name>
    <dbReference type="NCBI Taxonomy" id="1027633"/>
    <lineage>
        <taxon>Bacteria</taxon>
        <taxon>Bacillati</taxon>
        <taxon>Actinomycetota</taxon>
        <taxon>Actinomycetes</taxon>
        <taxon>Micrococcales</taxon>
        <taxon>Micrococcaceae</taxon>
    </lineage>
</organism>
<dbReference type="Proteomes" id="UP000319746">
    <property type="component" value="Unassembled WGS sequence"/>
</dbReference>
<dbReference type="SUPFAM" id="SSF89562">
    <property type="entry name" value="RraA-like"/>
    <property type="match status" value="1"/>
</dbReference>
<evidence type="ECO:0000256" key="1">
    <source>
        <dbReference type="ARBA" id="ARBA00001342"/>
    </source>
</evidence>
<dbReference type="EC" id="4.1.3.17" evidence="7"/>
<dbReference type="EMBL" id="VFOU01000001">
    <property type="protein sequence ID" value="TQL73987.1"/>
    <property type="molecule type" value="Genomic_DNA"/>
</dbReference>
<comment type="function">
    <text evidence="13">Catalyzes the aldol cleavage of 4-hydroxy-4-methyl-2-oxoglutarate (HMG) into 2 molecules of pyruvate. Also contains a secondary oxaloacetate (OAA) decarboxylase activity due to the common pyruvate enolate transition state formed following C-C bond cleavage in the retro-aldol and decarboxylation reactions.</text>
</comment>
<evidence type="ECO:0000256" key="10">
    <source>
        <dbReference type="ARBA" id="ARBA00022723"/>
    </source>
</evidence>
<evidence type="ECO:0000256" key="8">
    <source>
        <dbReference type="ARBA" id="ARBA00012947"/>
    </source>
</evidence>
<comment type="cofactor">
    <cofactor evidence="2 18">
        <name>Mg(2+)</name>
        <dbReference type="ChEBI" id="CHEBI:18420"/>
    </cofactor>
</comment>
<evidence type="ECO:0000256" key="3">
    <source>
        <dbReference type="ARBA" id="ARBA00001968"/>
    </source>
</evidence>
<evidence type="ECO:0000313" key="19">
    <source>
        <dbReference type="EMBL" id="TQL73987.1"/>
    </source>
</evidence>
<evidence type="ECO:0000256" key="6">
    <source>
        <dbReference type="ARBA" id="ARBA00011643"/>
    </source>
</evidence>
<evidence type="ECO:0000256" key="15">
    <source>
        <dbReference type="ARBA" id="ARBA00032305"/>
    </source>
</evidence>
<comment type="caution">
    <text evidence="19">The sequence shown here is derived from an EMBL/GenBank/DDBJ whole genome shotgun (WGS) entry which is preliminary data.</text>
</comment>
<evidence type="ECO:0000313" key="20">
    <source>
        <dbReference type="Proteomes" id="UP000319746"/>
    </source>
</evidence>
<dbReference type="GO" id="GO:0047443">
    <property type="term" value="F:4-hydroxy-4-methyl-2-oxoglutarate aldolase activity"/>
    <property type="evidence" value="ECO:0007669"/>
    <property type="project" value="UniProtKB-EC"/>
</dbReference>
<dbReference type="EC" id="4.1.1.112" evidence="8"/>
<dbReference type="RefSeq" id="WP_141864309.1">
    <property type="nucleotide sequence ID" value="NZ_BAABAN010000017.1"/>
</dbReference>
<dbReference type="Pfam" id="PF03737">
    <property type="entry name" value="RraA-like"/>
    <property type="match status" value="1"/>
</dbReference>
<comment type="subunit">
    <text evidence="5">Homotrimer.</text>
</comment>
<feature type="binding site" evidence="18">
    <location>
        <position position="119"/>
    </location>
    <ligand>
        <name>substrate</name>
    </ligand>
</feature>
<dbReference type="InterPro" id="IPR014165">
    <property type="entry name" value="LigK_PcmE"/>
</dbReference>
<feature type="binding site" evidence="18">
    <location>
        <begin position="97"/>
        <end position="100"/>
    </location>
    <ligand>
        <name>substrate</name>
    </ligand>
</feature>
<keyword evidence="10 18" id="KW-0479">Metal-binding</keyword>
<evidence type="ECO:0000256" key="12">
    <source>
        <dbReference type="ARBA" id="ARBA00023239"/>
    </source>
</evidence>
<dbReference type="NCBIfam" id="TIGR02798">
    <property type="entry name" value="ligK_PcmE"/>
    <property type="match status" value="1"/>
</dbReference>
<comment type="catalytic activity">
    <reaction evidence="1">
        <text>4-hydroxy-4-methyl-2-oxoglutarate = 2 pyruvate</text>
        <dbReference type="Rhea" id="RHEA:22748"/>
        <dbReference type="ChEBI" id="CHEBI:15361"/>
        <dbReference type="ChEBI" id="CHEBI:58276"/>
        <dbReference type="EC" id="4.1.3.17"/>
    </reaction>
</comment>
<evidence type="ECO:0000256" key="18">
    <source>
        <dbReference type="PIRSR" id="PIRSR605493-1"/>
    </source>
</evidence>
<sequence length="226" mass="23588">MTELGVVYTDIQRPDADDVAALSHYGSATIHEAMGRIGLMQPYMRPAYDGAKLCGPAVTALLQPGDNWMMHVVAEQLTDGDVVVAACTTNSDAGFFGDLLATSFRARGGVGLVIDGGVRDTADLADMDFPVFAKAIHARGAVKETLGSVNIPVTCAGAVVIPGDVVVGDADGVVVVPRDTVAEVVEASKAREAKEAGVRERLAAGELGLDVYGMREKLAAKGLQYR</sequence>
<gene>
    <name evidence="19" type="ORF">FB556_0436</name>
</gene>
<accession>A0A543AN30</accession>
<comment type="similarity">
    <text evidence="17">Belongs to the LigK/PcmE family.</text>
</comment>
<dbReference type="OrthoDB" id="943692at2"/>
<evidence type="ECO:0000256" key="9">
    <source>
        <dbReference type="ARBA" id="ARBA00016549"/>
    </source>
</evidence>
<dbReference type="InterPro" id="IPR036704">
    <property type="entry name" value="RraA/RraA-like_sf"/>
</dbReference>
<dbReference type="NCBIfam" id="NF006731">
    <property type="entry name" value="PRK09262.1"/>
    <property type="match status" value="1"/>
</dbReference>
<keyword evidence="11 18" id="KW-0460">Magnesium</keyword>
<dbReference type="GO" id="GO:0046395">
    <property type="term" value="P:carboxylic acid catabolic process"/>
    <property type="evidence" value="ECO:0007669"/>
    <property type="project" value="UniProtKB-ARBA"/>
</dbReference>